<evidence type="ECO:0000256" key="1">
    <source>
        <dbReference type="ARBA" id="ARBA00000900"/>
    </source>
</evidence>
<dbReference type="OrthoDB" id="9984778at2759"/>
<dbReference type="InterPro" id="IPR044600">
    <property type="entry name" value="ATL1/ATL16-like"/>
</dbReference>
<reference evidence="15" key="1">
    <citation type="submission" date="2022-04" db="EMBL/GenBank/DDBJ databases">
        <title>Carnegiea gigantea Genome sequencing and assembly v2.</title>
        <authorList>
            <person name="Copetti D."/>
            <person name="Sanderson M.J."/>
            <person name="Burquez A."/>
            <person name="Wojciechowski M.F."/>
        </authorList>
    </citation>
    <scope>NUCLEOTIDE SEQUENCE</scope>
    <source>
        <strain evidence="15">SGP5-SGP5p</strain>
        <tissue evidence="15">Aerial part</tissue>
    </source>
</reference>
<keyword evidence="8" id="KW-0863">Zinc-finger</keyword>
<evidence type="ECO:0000256" key="8">
    <source>
        <dbReference type="ARBA" id="ARBA00022771"/>
    </source>
</evidence>
<evidence type="ECO:0000313" key="16">
    <source>
        <dbReference type="Proteomes" id="UP001153076"/>
    </source>
</evidence>
<evidence type="ECO:0000256" key="7">
    <source>
        <dbReference type="ARBA" id="ARBA00022723"/>
    </source>
</evidence>
<feature type="compositionally biased region" description="Basic and acidic residues" evidence="13">
    <location>
        <begin position="110"/>
        <end position="121"/>
    </location>
</feature>
<feature type="region of interest" description="Disordered" evidence="13">
    <location>
        <begin position="164"/>
        <end position="205"/>
    </location>
</feature>
<keyword evidence="11 14" id="KW-1133">Transmembrane helix</keyword>
<proteinExistence type="predicted"/>
<name>A0A9Q1K901_9CARY</name>
<evidence type="ECO:0000256" key="9">
    <source>
        <dbReference type="ARBA" id="ARBA00022786"/>
    </source>
</evidence>
<organism evidence="15 16">
    <name type="scientific">Carnegiea gigantea</name>
    <dbReference type="NCBI Taxonomy" id="171969"/>
    <lineage>
        <taxon>Eukaryota</taxon>
        <taxon>Viridiplantae</taxon>
        <taxon>Streptophyta</taxon>
        <taxon>Embryophyta</taxon>
        <taxon>Tracheophyta</taxon>
        <taxon>Spermatophyta</taxon>
        <taxon>Magnoliopsida</taxon>
        <taxon>eudicotyledons</taxon>
        <taxon>Gunneridae</taxon>
        <taxon>Pentapetalae</taxon>
        <taxon>Caryophyllales</taxon>
        <taxon>Cactineae</taxon>
        <taxon>Cactaceae</taxon>
        <taxon>Cactoideae</taxon>
        <taxon>Echinocereeae</taxon>
        <taxon>Carnegiea</taxon>
    </lineage>
</organism>
<dbReference type="PANTHER" id="PTHR46913">
    <property type="entry name" value="RING-H2 FINGER PROTEIN ATL16"/>
    <property type="match status" value="1"/>
</dbReference>
<evidence type="ECO:0000256" key="13">
    <source>
        <dbReference type="SAM" id="MobiDB-lite"/>
    </source>
</evidence>
<keyword evidence="12 14" id="KW-0472">Membrane</keyword>
<dbReference type="EMBL" id="JAKOGI010000235">
    <property type="protein sequence ID" value="KAJ8438983.1"/>
    <property type="molecule type" value="Genomic_DNA"/>
</dbReference>
<dbReference type="GO" id="GO:0016020">
    <property type="term" value="C:membrane"/>
    <property type="evidence" value="ECO:0007669"/>
    <property type="project" value="UniProtKB-SubCell"/>
</dbReference>
<evidence type="ECO:0000313" key="15">
    <source>
        <dbReference type="EMBL" id="KAJ8438983.1"/>
    </source>
</evidence>
<dbReference type="PANTHER" id="PTHR46913:SF1">
    <property type="entry name" value="RING-H2 FINGER PROTEIN ATL16"/>
    <property type="match status" value="1"/>
</dbReference>
<evidence type="ECO:0000256" key="5">
    <source>
        <dbReference type="ARBA" id="ARBA00022679"/>
    </source>
</evidence>
<comment type="caution">
    <text evidence="15">The sequence shown here is derived from an EMBL/GenBank/DDBJ whole genome shotgun (WGS) entry which is preliminary data.</text>
</comment>
<dbReference type="AlphaFoldDB" id="A0A9Q1K901"/>
<keyword evidence="16" id="KW-1185">Reference proteome</keyword>
<dbReference type="Proteomes" id="UP001153076">
    <property type="component" value="Unassembled WGS sequence"/>
</dbReference>
<comment type="pathway">
    <text evidence="3">Protein modification; protein ubiquitination.</text>
</comment>
<keyword evidence="6 14" id="KW-0812">Transmembrane</keyword>
<dbReference type="GO" id="GO:0061630">
    <property type="term" value="F:ubiquitin protein ligase activity"/>
    <property type="evidence" value="ECO:0007669"/>
    <property type="project" value="UniProtKB-EC"/>
</dbReference>
<feature type="region of interest" description="Disordered" evidence="13">
    <location>
        <begin position="256"/>
        <end position="276"/>
    </location>
</feature>
<dbReference type="GO" id="GO:0016567">
    <property type="term" value="P:protein ubiquitination"/>
    <property type="evidence" value="ECO:0007669"/>
    <property type="project" value="InterPro"/>
</dbReference>
<keyword evidence="10" id="KW-0862">Zinc</keyword>
<evidence type="ECO:0000256" key="2">
    <source>
        <dbReference type="ARBA" id="ARBA00004167"/>
    </source>
</evidence>
<comment type="catalytic activity">
    <reaction evidence="1">
        <text>S-ubiquitinyl-[E2 ubiquitin-conjugating enzyme]-L-cysteine + [acceptor protein]-L-lysine = [E2 ubiquitin-conjugating enzyme]-L-cysteine + N(6)-ubiquitinyl-[acceptor protein]-L-lysine.</text>
        <dbReference type="EC" id="2.3.2.27"/>
    </reaction>
</comment>
<accession>A0A9Q1K901</accession>
<feature type="compositionally biased region" description="Polar residues" evidence="13">
    <location>
        <begin position="184"/>
        <end position="194"/>
    </location>
</feature>
<evidence type="ECO:0000256" key="10">
    <source>
        <dbReference type="ARBA" id="ARBA00022833"/>
    </source>
</evidence>
<feature type="region of interest" description="Disordered" evidence="13">
    <location>
        <begin position="90"/>
        <end position="121"/>
    </location>
</feature>
<comment type="subcellular location">
    <subcellularLocation>
        <location evidence="2">Membrane</location>
        <topology evidence="2">Single-pass membrane protein</topology>
    </subcellularLocation>
</comment>
<protein>
    <recommendedName>
        <fullName evidence="4">RING-type E3 ubiquitin transferase</fullName>
        <ecNumber evidence="4">2.3.2.27</ecNumber>
    </recommendedName>
</protein>
<feature type="compositionally biased region" description="Basic and acidic residues" evidence="13">
    <location>
        <begin position="195"/>
        <end position="204"/>
    </location>
</feature>
<sequence>MGTLGNPKIWVPYINPKDCSQGFCSLSCPQWCYLILPPPPPPSSSSSFPLDTSSSSPTFSPLVITIIGVLASAFLLVSYYAILSKYCGNSESSRGVENQQPSLDEDGEESDHHDTTNEHEPWVIRTLGLDEALIKSITLVKSHTNCPLCRANVFCTTTQPPPAPPLVVGNNNHHQHPPQAHQPSTQTQVANEQNRSGDQEEDNSRNIPKSLFQASSDLGLHGEVQGYTMRRSISMDHCHETRLSISEALRFDSKEAAAGESSKSTDGGGGSSNFSNEISGNGVSNCVIDSVAMKRSFSSGRFLFMTKHSRGRNAIIPL</sequence>
<evidence type="ECO:0000256" key="14">
    <source>
        <dbReference type="SAM" id="Phobius"/>
    </source>
</evidence>
<evidence type="ECO:0000256" key="12">
    <source>
        <dbReference type="ARBA" id="ARBA00023136"/>
    </source>
</evidence>
<feature type="transmembrane region" description="Helical" evidence="14">
    <location>
        <begin position="59"/>
        <end position="82"/>
    </location>
</feature>
<keyword evidence="9" id="KW-0833">Ubl conjugation pathway</keyword>
<feature type="compositionally biased region" description="Polar residues" evidence="13">
    <location>
        <begin position="90"/>
        <end position="102"/>
    </location>
</feature>
<evidence type="ECO:0000256" key="3">
    <source>
        <dbReference type="ARBA" id="ARBA00004906"/>
    </source>
</evidence>
<evidence type="ECO:0000256" key="11">
    <source>
        <dbReference type="ARBA" id="ARBA00022989"/>
    </source>
</evidence>
<evidence type="ECO:0000256" key="6">
    <source>
        <dbReference type="ARBA" id="ARBA00022692"/>
    </source>
</evidence>
<keyword evidence="7" id="KW-0479">Metal-binding</keyword>
<keyword evidence="5" id="KW-0808">Transferase</keyword>
<evidence type="ECO:0000256" key="4">
    <source>
        <dbReference type="ARBA" id="ARBA00012483"/>
    </source>
</evidence>
<dbReference type="GO" id="GO:0008270">
    <property type="term" value="F:zinc ion binding"/>
    <property type="evidence" value="ECO:0007669"/>
    <property type="project" value="UniProtKB-KW"/>
</dbReference>
<gene>
    <name evidence="15" type="ORF">Cgig2_018894</name>
</gene>
<dbReference type="EC" id="2.3.2.27" evidence="4"/>